<dbReference type="Proteomes" id="UP000670092">
    <property type="component" value="Unassembled WGS sequence"/>
</dbReference>
<evidence type="ECO:0000313" key="1">
    <source>
        <dbReference type="EMBL" id="KAG5299145.1"/>
    </source>
</evidence>
<proteinExistence type="predicted"/>
<evidence type="ECO:0000313" key="2">
    <source>
        <dbReference type="Proteomes" id="UP000670092"/>
    </source>
</evidence>
<accession>A0A8H7Z0U8</accession>
<reference evidence="1 2" key="1">
    <citation type="submission" date="2021-01" db="EMBL/GenBank/DDBJ databases">
        <title>Chromosome-level genome assembly of a human fungal pathogen reveals clustering of transcriptionally co-regulated genes.</title>
        <authorList>
            <person name="Voorhies M."/>
            <person name="Cohen S."/>
            <person name="Shea T.P."/>
            <person name="Petrus S."/>
            <person name="Munoz J.F."/>
            <person name="Poplawski S."/>
            <person name="Goldman W.E."/>
            <person name="Michael T."/>
            <person name="Cuomo C.A."/>
            <person name="Sil A."/>
            <person name="Beyhan S."/>
        </authorList>
    </citation>
    <scope>NUCLEOTIDE SEQUENCE [LARGE SCALE GENOMIC DNA]</scope>
    <source>
        <strain evidence="1 2">G184AR</strain>
    </source>
</reference>
<dbReference type="AlphaFoldDB" id="A0A8H7Z0U8"/>
<protein>
    <submittedName>
        <fullName evidence="1">Uncharacterized protein</fullName>
    </submittedName>
</protein>
<comment type="caution">
    <text evidence="1">The sequence shown here is derived from an EMBL/GenBank/DDBJ whole genome shotgun (WGS) entry which is preliminary data.</text>
</comment>
<dbReference type="EMBL" id="JAEVHI010000002">
    <property type="protein sequence ID" value="KAG5299145.1"/>
    <property type="molecule type" value="Genomic_DNA"/>
</dbReference>
<sequence>MNIMDIVRFLAFSFGVFIFWWGEKGELNPKLRNWLSINVCFFFHSALEGQQGSRPARLRGI</sequence>
<name>A0A8H7Z0U8_AJECA</name>
<dbReference type="VEuPathDB" id="FungiDB:I7I52_09350"/>
<gene>
    <name evidence="1" type="ORF">I7I52_09350</name>
</gene>
<organism evidence="1 2">
    <name type="scientific">Ajellomyces capsulatus</name>
    <name type="common">Darling's disease fungus</name>
    <name type="synonym">Histoplasma capsulatum</name>
    <dbReference type="NCBI Taxonomy" id="5037"/>
    <lineage>
        <taxon>Eukaryota</taxon>
        <taxon>Fungi</taxon>
        <taxon>Dikarya</taxon>
        <taxon>Ascomycota</taxon>
        <taxon>Pezizomycotina</taxon>
        <taxon>Eurotiomycetes</taxon>
        <taxon>Eurotiomycetidae</taxon>
        <taxon>Onygenales</taxon>
        <taxon>Ajellomycetaceae</taxon>
        <taxon>Histoplasma</taxon>
    </lineage>
</organism>